<feature type="domain" description="CN hydrolase" evidence="2">
    <location>
        <begin position="6"/>
        <end position="271"/>
    </location>
</feature>
<protein>
    <submittedName>
        <fullName evidence="4">Amidohydrolase</fullName>
    </submittedName>
</protein>
<accession>A0A2A3JVE6</accession>
<evidence type="ECO:0000313" key="4">
    <source>
        <dbReference type="EMBL" id="PBD19175.1"/>
    </source>
</evidence>
<dbReference type="Proteomes" id="UP000217448">
    <property type="component" value="Unassembled WGS sequence"/>
</dbReference>
<sequence>MAIAPWRATCIQMESRIASNAPSKEAAWEIINGNIANALSKIRAACEGPTPPKLVVLPEFVFTGPQRATAVADWIERACTTIPGAITETLADLCREFGIYIAGNHFEVDPKWPDRYFNSSFLLDPKGEVILRYRRINTGSWTSPHDILDEYRAAYGEEGIFPVADTELGRLAIYPCGEVNVPEITRVFMLRGAEVILHPNNEPLTPIADMAKQCRAFENMTYLISSNIAGVAGFSDTATGGHSMIVDFRGDRIAYEDSAEESIDCSAMIDIEALQAARHDRGMGNSLLRSRFDMYRSYYSTADFYPANALAQTPVVQNEDFAPVQEKAIAQLARSGVLRSE</sequence>
<dbReference type="Gene3D" id="3.60.110.10">
    <property type="entry name" value="Carbon-nitrogen hydrolase"/>
    <property type="match status" value="1"/>
</dbReference>
<dbReference type="PROSITE" id="PS50263">
    <property type="entry name" value="CN_HYDROLASE"/>
    <property type="match status" value="1"/>
</dbReference>
<name>A0A2A3JVE6_9RHOB</name>
<dbReference type="AlphaFoldDB" id="A0A2A3JVE6"/>
<dbReference type="SUPFAM" id="SSF56317">
    <property type="entry name" value="Carbon-nitrogen hydrolase"/>
    <property type="match status" value="1"/>
</dbReference>
<comment type="caution">
    <text evidence="4">The sequence shown here is derived from an EMBL/GenBank/DDBJ whole genome shotgun (WGS) entry which is preliminary data.</text>
</comment>
<reference evidence="5" key="2">
    <citation type="submission" date="2023-07" db="EMBL/GenBank/DDBJ databases">
        <title>Yangia mangrovi SAOS 153D genome.</title>
        <authorList>
            <person name="Verma A."/>
            <person name="Pal Y."/>
            <person name="Sundharam S."/>
            <person name="Bisht B."/>
            <person name="Srinivasan K."/>
        </authorList>
    </citation>
    <scope>NUCLEOTIDE SEQUENCE [LARGE SCALE GENOMIC DNA]</scope>
    <source>
        <strain evidence="5">SAOS 153D</strain>
    </source>
</reference>
<dbReference type="PANTHER" id="PTHR43674:SF2">
    <property type="entry name" value="BETA-UREIDOPROPIONASE"/>
    <property type="match status" value="1"/>
</dbReference>
<evidence type="ECO:0000313" key="5">
    <source>
        <dbReference type="Proteomes" id="UP000217448"/>
    </source>
</evidence>
<organism evidence="4">
    <name type="scientific">Alloyangia mangrovi</name>
    <dbReference type="NCBI Taxonomy" id="1779329"/>
    <lineage>
        <taxon>Bacteria</taxon>
        <taxon>Pseudomonadati</taxon>
        <taxon>Pseudomonadota</taxon>
        <taxon>Alphaproteobacteria</taxon>
        <taxon>Rhodobacterales</taxon>
        <taxon>Roseobacteraceae</taxon>
        <taxon>Alloyangia</taxon>
    </lineage>
</organism>
<proteinExistence type="predicted"/>
<dbReference type="Pfam" id="PF00795">
    <property type="entry name" value="CN_hydrolase"/>
    <property type="match status" value="1"/>
</dbReference>
<evidence type="ECO:0000313" key="3">
    <source>
        <dbReference type="EMBL" id="MCT4372871.1"/>
    </source>
</evidence>
<dbReference type="GO" id="GO:0016811">
    <property type="term" value="F:hydrolase activity, acting on carbon-nitrogen (but not peptide) bonds, in linear amides"/>
    <property type="evidence" value="ECO:0007669"/>
    <property type="project" value="UniProtKB-ARBA"/>
</dbReference>
<dbReference type="InterPro" id="IPR036526">
    <property type="entry name" value="C-N_Hydrolase_sf"/>
</dbReference>
<dbReference type="RefSeq" id="WP_095882253.1">
    <property type="nucleotide sequence ID" value="NZ_NTHN02000058.1"/>
</dbReference>
<keyword evidence="1" id="KW-0378">Hydrolase</keyword>
<reference evidence="4" key="1">
    <citation type="submission" date="2017-09" db="EMBL/GenBank/DDBJ databases">
        <title>Yangia sp. SAOS 153D whole genome sequencing.</title>
        <authorList>
            <person name="Verma A."/>
            <person name="Krishnamurthi S."/>
        </authorList>
    </citation>
    <scope>NUCLEOTIDE SEQUENCE [LARGE SCALE GENOMIC DNA]</scope>
    <source>
        <strain evidence="4">SAOS 153D</strain>
    </source>
</reference>
<dbReference type="InterPro" id="IPR003010">
    <property type="entry name" value="C-N_Hydrolase"/>
</dbReference>
<gene>
    <name evidence="3" type="ORF">CLG85_022200</name>
    <name evidence="4" type="ORF">CLG85_10710</name>
</gene>
<dbReference type="PANTHER" id="PTHR43674">
    <property type="entry name" value="NITRILASE C965.09-RELATED"/>
    <property type="match status" value="1"/>
</dbReference>
<dbReference type="OrthoDB" id="9803803at2"/>
<reference evidence="3" key="3">
    <citation type="submission" date="2024-05" db="EMBL/GenBank/DDBJ databases">
        <title>Yangia mangrovi SAOS 153D genome.</title>
        <authorList>
            <person name="Verma A."/>
            <person name="Pal Y."/>
            <person name="Sundharam S."/>
            <person name="Bisht B."/>
            <person name="Srinivasan K."/>
        </authorList>
    </citation>
    <scope>NUCLEOTIDE SEQUENCE</scope>
    <source>
        <strain evidence="3">SAOS 153D</strain>
    </source>
</reference>
<keyword evidence="5" id="KW-1185">Reference proteome</keyword>
<evidence type="ECO:0000259" key="2">
    <source>
        <dbReference type="PROSITE" id="PS50263"/>
    </source>
</evidence>
<dbReference type="EMBL" id="NTHN02000058">
    <property type="protein sequence ID" value="MCT4372871.1"/>
    <property type="molecule type" value="Genomic_DNA"/>
</dbReference>
<dbReference type="InterPro" id="IPR050345">
    <property type="entry name" value="Aliph_Amidase/BUP"/>
</dbReference>
<dbReference type="EMBL" id="NTHN01000158">
    <property type="protein sequence ID" value="PBD19175.1"/>
    <property type="molecule type" value="Genomic_DNA"/>
</dbReference>
<evidence type="ECO:0000256" key="1">
    <source>
        <dbReference type="ARBA" id="ARBA00022801"/>
    </source>
</evidence>